<dbReference type="STRING" id="1116391.PM3016_3808"/>
<dbReference type="KEGG" id="pmq:PM3016_3808"/>
<dbReference type="InterPro" id="IPR011042">
    <property type="entry name" value="6-blade_b-propeller_TolB-like"/>
</dbReference>
<sequence length="1049" mass="114031">MFMTLTIIACRKLDYVPNNTSFRKGEYMLLSQPIRNLNVHYDLRFLGETGPDEPLILRAGGVSYPLVRHSIDSLSAGGFLSESLDFHPTHYCVSVPHDSSKVQFIRVFGPPDHQGIPTLKATAISTSASGKVFSAADTAKSILFLNPSITVLTPDHSDIVLKHMDDSDELRQMVFLLEQLKDGWNTPTVLTDEKGQPVLDKAGKPFYTYELHPYLLNLTAGASAGIKSKIYSDAALRGVRWNVQPGISHIAANQGDTGVSAVNQSGYHYNLKDGGPQYGVSVAVEKLTESFELDLKVTNSFIRHMSVYATFYKGDGVTPIEMNDEALLALLRGENLFEVKQWMDALGEAEQLLLGTKSLKFIGNVSSEGTFLGIPVTESSSLFSFQLPSADPIGKLRLSIGSLGNGNSHSDADPRAAWIGIGATSLMDLVIPTVSLIMTVGTESSKMFDTLFKKVKFIAPTVYSIYTIVKDIINNSSNTGNDVKDMIASLADRIVSTLLTGSEFAAELAAILSAEEVEEAIPIVGWGLKALALEGTVAQLAQTVGEVIASPRVIDFELTVTMDASISLMAEADNGQQPEFAAAAAYYIVTAQYSDNTTRTYKGVIPDPKVSRLSFELKNVPVGGKVTFLAAVYSKEGWLVGGGKSERLDNLLTPGQDQLVVSVNVKQMLYPLNEQTTYQHSQLLVQQDGHYSWQHTAEPPSETAESLGTGGSGHVLESLAGLTLNSNKGLLGYVWQASGMNIPPVDGDNGDDLQLYAFKNISYGPNPNAGVMNTPRGFNKAPLLAYPQLGAESGDAEYFYLDPTGDPASGYHLRRIEPMNDPSVPQNSPDREFNLSAKESWGRFNLLPASMAYHSNGYVIAVNPSYPVMQILRIPSSSQPDDQAPWAMITLGPGTREGLLLQPELVAIAPNQTVYVLEKGNQRIQAFSRGGHPVAAFADPAYPYWINLVNHDAAQDVKYLAMSVEIQGHIYVLSQYGNGYEADQYYLDIYTPAGSHLVTQRGMVAASMAVDLWRNLYTLNFQQISSPAGRTEPSVSEWTPSTPRRDGTL</sequence>
<evidence type="ECO:0000256" key="1">
    <source>
        <dbReference type="SAM" id="MobiDB-lite"/>
    </source>
</evidence>
<gene>
    <name evidence="2" type="ORF">PM3016_3808</name>
</gene>
<protein>
    <submittedName>
        <fullName evidence="2">NHL repeat containing protein</fullName>
    </submittedName>
</protein>
<feature type="compositionally biased region" description="Polar residues" evidence="1">
    <location>
        <begin position="1026"/>
        <end position="1042"/>
    </location>
</feature>
<dbReference type="Proteomes" id="UP000007523">
    <property type="component" value="Chromosome"/>
</dbReference>
<evidence type="ECO:0000313" key="3">
    <source>
        <dbReference type="Proteomes" id="UP000007523"/>
    </source>
</evidence>
<proteinExistence type="predicted"/>
<organism evidence="2 3">
    <name type="scientific">Paenibacillus mucilaginosus 3016</name>
    <dbReference type="NCBI Taxonomy" id="1116391"/>
    <lineage>
        <taxon>Bacteria</taxon>
        <taxon>Bacillati</taxon>
        <taxon>Bacillota</taxon>
        <taxon>Bacilli</taxon>
        <taxon>Bacillales</taxon>
        <taxon>Paenibacillaceae</taxon>
        <taxon>Paenibacillus</taxon>
    </lineage>
</organism>
<dbReference type="HOGENOM" id="CLU_327840_0_0_9"/>
<name>H6NDA8_9BACL</name>
<dbReference type="Gene3D" id="2.120.10.30">
    <property type="entry name" value="TolB, C-terminal domain"/>
    <property type="match status" value="1"/>
</dbReference>
<dbReference type="EMBL" id="CP003235">
    <property type="protein sequence ID" value="AFC30621.1"/>
    <property type="molecule type" value="Genomic_DNA"/>
</dbReference>
<evidence type="ECO:0000313" key="2">
    <source>
        <dbReference type="EMBL" id="AFC30621.1"/>
    </source>
</evidence>
<keyword evidence="3" id="KW-1185">Reference proteome</keyword>
<dbReference type="SUPFAM" id="SSF101898">
    <property type="entry name" value="NHL repeat"/>
    <property type="match status" value="1"/>
</dbReference>
<feature type="region of interest" description="Disordered" evidence="1">
    <location>
        <begin position="1026"/>
        <end position="1049"/>
    </location>
</feature>
<accession>H6NDA8</accession>
<dbReference type="AlphaFoldDB" id="H6NDA8"/>
<reference evidence="2 3" key="1">
    <citation type="journal article" date="2012" name="J. Bacteriol.">
        <title>Complete Genome Sequence of Paenibacillus mucilaginosus 3016, a Bacterium Functional as Microbial Fertilizer.</title>
        <authorList>
            <person name="Ma M."/>
            <person name="Wang Z."/>
            <person name="Li L."/>
            <person name="Jiang X."/>
            <person name="Guan D."/>
            <person name="Cao F."/>
            <person name="Chen H."/>
            <person name="Wang X."/>
            <person name="Shen D."/>
            <person name="Du B."/>
            <person name="Li J."/>
        </authorList>
    </citation>
    <scope>NUCLEOTIDE SEQUENCE [LARGE SCALE GENOMIC DNA]</scope>
    <source>
        <strain evidence="2 3">3016</strain>
    </source>
</reference>